<feature type="transmembrane region" description="Helical" evidence="1">
    <location>
        <begin position="12"/>
        <end position="34"/>
    </location>
</feature>
<name>A0A2H9N1I9_9BACT</name>
<evidence type="ECO:0000313" key="3">
    <source>
        <dbReference type="Proteomes" id="UP000236840"/>
    </source>
</evidence>
<evidence type="ECO:0000313" key="2">
    <source>
        <dbReference type="EMBL" id="PIW91305.1"/>
    </source>
</evidence>
<accession>A0A2H9N1I9</accession>
<keyword evidence="1" id="KW-0812">Transmembrane</keyword>
<comment type="caution">
    <text evidence="2">The sequence shown here is derived from an EMBL/GenBank/DDBJ whole genome shotgun (WGS) entry which is preliminary data.</text>
</comment>
<protein>
    <submittedName>
        <fullName evidence="2">Uncharacterized protein</fullName>
    </submittedName>
</protein>
<gene>
    <name evidence="2" type="ORF">COZ90_01225</name>
</gene>
<sequence length="82" mass="9498">MENNNKTKWKRLEVFLEFLIFGIIVGVTEDLIAVKVVADVPITRHVVGIIVLIAIPFALLGEVLVDRIDFIEIFRKYFRKNK</sequence>
<proteinExistence type="predicted"/>
<reference evidence="3" key="1">
    <citation type="submission" date="2017-09" db="EMBL/GenBank/DDBJ databases">
        <title>Depth-based differentiation of microbial function through sediment-hosted aquifers and enrichment of novel symbionts in the deep terrestrial subsurface.</title>
        <authorList>
            <person name="Probst A.J."/>
            <person name="Ladd B."/>
            <person name="Jarett J.K."/>
            <person name="Geller-Mcgrath D.E."/>
            <person name="Sieber C.M.K."/>
            <person name="Emerson J.B."/>
            <person name="Anantharaman K."/>
            <person name="Thomas B.C."/>
            <person name="Malmstrom R."/>
            <person name="Stieglmeier M."/>
            <person name="Klingl A."/>
            <person name="Woyke T."/>
            <person name="Ryan C.M."/>
            <person name="Banfield J.F."/>
        </authorList>
    </citation>
    <scope>NUCLEOTIDE SEQUENCE [LARGE SCALE GENOMIC DNA]</scope>
</reference>
<dbReference type="AlphaFoldDB" id="A0A2H9N1I9"/>
<evidence type="ECO:0000256" key="1">
    <source>
        <dbReference type="SAM" id="Phobius"/>
    </source>
</evidence>
<dbReference type="Proteomes" id="UP000236840">
    <property type="component" value="Unassembled WGS sequence"/>
</dbReference>
<keyword evidence="1" id="KW-0472">Membrane</keyword>
<keyword evidence="1" id="KW-1133">Transmembrane helix</keyword>
<dbReference type="EMBL" id="PFHJ01000029">
    <property type="protein sequence ID" value="PIW91305.1"/>
    <property type="molecule type" value="Genomic_DNA"/>
</dbReference>
<organism evidence="2 3">
    <name type="scientific">Candidatus Nealsonbacteria bacterium CG_4_8_14_3_um_filter_37_36</name>
    <dbReference type="NCBI Taxonomy" id="1974688"/>
    <lineage>
        <taxon>Bacteria</taxon>
        <taxon>Candidatus Nealsoniibacteriota</taxon>
    </lineage>
</organism>
<feature type="transmembrane region" description="Helical" evidence="1">
    <location>
        <begin position="46"/>
        <end position="65"/>
    </location>
</feature>